<dbReference type="OrthoDB" id="1929311at2759"/>
<dbReference type="InterPro" id="IPR032704">
    <property type="entry name" value="Cms1"/>
</dbReference>
<evidence type="ECO:0008006" key="3">
    <source>
        <dbReference type="Google" id="ProtNLM"/>
    </source>
</evidence>
<reference evidence="2" key="2">
    <citation type="submission" date="2015-01" db="EMBL/GenBank/DDBJ databases">
        <title>Evolutionary Origins and Diversification of the Mycorrhizal Mutualists.</title>
        <authorList>
            <consortium name="DOE Joint Genome Institute"/>
            <consortium name="Mycorrhizal Genomics Consortium"/>
            <person name="Kohler A."/>
            <person name="Kuo A."/>
            <person name="Nagy L.G."/>
            <person name="Floudas D."/>
            <person name="Copeland A."/>
            <person name="Barry K.W."/>
            <person name="Cichocki N."/>
            <person name="Veneault-Fourrey C."/>
            <person name="LaButti K."/>
            <person name="Lindquist E.A."/>
            <person name="Lipzen A."/>
            <person name="Lundell T."/>
            <person name="Morin E."/>
            <person name="Murat C."/>
            <person name="Riley R."/>
            <person name="Ohm R."/>
            <person name="Sun H."/>
            <person name="Tunlid A."/>
            <person name="Henrissat B."/>
            <person name="Grigoriev I.V."/>
            <person name="Hibbett D.S."/>
            <person name="Martin F."/>
        </authorList>
    </citation>
    <scope>NUCLEOTIDE SEQUENCE [LARGE SCALE GENOMIC DNA]</scope>
    <source>
        <strain evidence="2">MAFF 305830</strain>
    </source>
</reference>
<dbReference type="GO" id="GO:0030686">
    <property type="term" value="C:90S preribosome"/>
    <property type="evidence" value="ECO:0007669"/>
    <property type="project" value="TreeGrafter"/>
</dbReference>
<name>A0A0C3B9K0_SERVB</name>
<accession>A0A0C3B9K0</accession>
<reference evidence="1 2" key="1">
    <citation type="submission" date="2014-04" db="EMBL/GenBank/DDBJ databases">
        <authorList>
            <consortium name="DOE Joint Genome Institute"/>
            <person name="Kuo A."/>
            <person name="Zuccaro A."/>
            <person name="Kohler A."/>
            <person name="Nagy L.G."/>
            <person name="Floudas D."/>
            <person name="Copeland A."/>
            <person name="Barry K.W."/>
            <person name="Cichocki N."/>
            <person name="Veneault-Fourrey C."/>
            <person name="LaButti K."/>
            <person name="Lindquist E.A."/>
            <person name="Lipzen A."/>
            <person name="Lundell T."/>
            <person name="Morin E."/>
            <person name="Murat C."/>
            <person name="Sun H."/>
            <person name="Tunlid A."/>
            <person name="Henrissat B."/>
            <person name="Grigoriev I.V."/>
            <person name="Hibbett D.S."/>
            <person name="Martin F."/>
            <person name="Nordberg H.P."/>
            <person name="Cantor M.N."/>
            <person name="Hua S.X."/>
        </authorList>
    </citation>
    <scope>NUCLEOTIDE SEQUENCE [LARGE SCALE GENOMIC DNA]</scope>
    <source>
        <strain evidence="1 2">MAFF 305830</strain>
    </source>
</reference>
<dbReference type="GO" id="GO:0005634">
    <property type="term" value="C:nucleus"/>
    <property type="evidence" value="ECO:0007669"/>
    <property type="project" value="TreeGrafter"/>
</dbReference>
<dbReference type="PANTHER" id="PTHR24030">
    <property type="entry name" value="PROTEIN CMSS1"/>
    <property type="match status" value="1"/>
</dbReference>
<proteinExistence type="predicted"/>
<dbReference type="HOGENOM" id="CLU_057568_1_0_1"/>
<dbReference type="STRING" id="933852.A0A0C3B9K0"/>
<organism evidence="1 2">
    <name type="scientific">Serendipita vermifera MAFF 305830</name>
    <dbReference type="NCBI Taxonomy" id="933852"/>
    <lineage>
        <taxon>Eukaryota</taxon>
        <taxon>Fungi</taxon>
        <taxon>Dikarya</taxon>
        <taxon>Basidiomycota</taxon>
        <taxon>Agaricomycotina</taxon>
        <taxon>Agaricomycetes</taxon>
        <taxon>Sebacinales</taxon>
        <taxon>Serendipitaceae</taxon>
        <taxon>Serendipita</taxon>
    </lineage>
</organism>
<gene>
    <name evidence="1" type="ORF">M408DRAFT_133292</name>
</gene>
<dbReference type="AlphaFoldDB" id="A0A0C3B9K0"/>
<protein>
    <recommendedName>
        <fullName evidence="3">Protein CMS1</fullName>
    </recommendedName>
</protein>
<dbReference type="PANTHER" id="PTHR24030:SF0">
    <property type="entry name" value="PROTEIN CMSS1"/>
    <property type="match status" value="1"/>
</dbReference>
<evidence type="ECO:0000313" key="1">
    <source>
        <dbReference type="EMBL" id="KIM28794.1"/>
    </source>
</evidence>
<dbReference type="Proteomes" id="UP000054097">
    <property type="component" value="Unassembled WGS sequence"/>
</dbReference>
<sequence>MAPNHTGGDDLDDEFQVEYQFSDENIDAVVQDLTTKKKKKRKRKSEVTKAVKRQKLEEAGEEAYSKLAAFQSTIVQAEYFNALQAKTFKDKSPLELDSIKFQASSFTDTTEYGTERDLEKLPDFISQVTPTLKTRLTQKPANKGAPTLIFITGAALRAAEVTRLLRTMRGTKGGEIAKLFAKHFKLQEHAEYLQRTAVAGGVGTAGRIGKLLGETESLSLKALTHIVVDASHRDAKMRTIFDIPETREALMREVFGNQALKNAIDAGKVTIVLF</sequence>
<dbReference type="Pfam" id="PF14617">
    <property type="entry name" value="CMS1"/>
    <property type="match status" value="1"/>
</dbReference>
<keyword evidence="2" id="KW-1185">Reference proteome</keyword>
<evidence type="ECO:0000313" key="2">
    <source>
        <dbReference type="Proteomes" id="UP000054097"/>
    </source>
</evidence>
<dbReference type="EMBL" id="KN824291">
    <property type="protein sequence ID" value="KIM28794.1"/>
    <property type="molecule type" value="Genomic_DNA"/>
</dbReference>